<comment type="caution">
    <text evidence="2">The sequence shown here is derived from an EMBL/GenBank/DDBJ whole genome shotgun (WGS) entry which is preliminary data.</text>
</comment>
<gene>
    <name evidence="2" type="ORF">MHSWG343_10280</name>
</gene>
<evidence type="ECO:0000256" key="1">
    <source>
        <dbReference type="SAM" id="Phobius"/>
    </source>
</evidence>
<keyword evidence="1" id="KW-1133">Transmembrane helix</keyword>
<proteinExistence type="predicted"/>
<evidence type="ECO:0000313" key="2">
    <source>
        <dbReference type="EMBL" id="GCE64020.1"/>
    </source>
</evidence>
<keyword evidence="1" id="KW-0812">Transmembrane</keyword>
<name>A0A478FVH0_9MOLU</name>
<dbReference type="AlphaFoldDB" id="A0A478FVH0"/>
<organism evidence="2 3">
    <name type="scientific">Candidatus Mycoplasma haematohominis</name>
    <dbReference type="NCBI Taxonomy" id="1494318"/>
    <lineage>
        <taxon>Bacteria</taxon>
        <taxon>Bacillati</taxon>
        <taxon>Mycoplasmatota</taxon>
        <taxon>Mollicutes</taxon>
        <taxon>Mycoplasmataceae</taxon>
        <taxon>Mycoplasma</taxon>
    </lineage>
</organism>
<feature type="transmembrane region" description="Helical" evidence="1">
    <location>
        <begin position="54"/>
        <end position="72"/>
    </location>
</feature>
<feature type="transmembrane region" description="Helical" evidence="1">
    <location>
        <begin position="137"/>
        <end position="160"/>
    </location>
</feature>
<accession>A0A478FVH0</accession>
<evidence type="ECO:0000313" key="3">
    <source>
        <dbReference type="Proteomes" id="UP000324831"/>
    </source>
</evidence>
<keyword evidence="1" id="KW-0472">Membrane</keyword>
<sequence length="176" mass="21028">MDLNMKPVSFGFIEWFVQTRKRLTMCVLLSILYIAGPFFVAFAIYYGVEGLIKELEWMSLFLFFFITLYFQITKTCEAYSRLVSYYREYDLFAFNVWAKYFKEIIWFLLVPSIAMAFVPVSHYFYENSPYFNKNSFLGQPLMFFISLGFLIICIIHAILLHRLNIRLKSNKDFLES</sequence>
<dbReference type="Proteomes" id="UP000324831">
    <property type="component" value="Unassembled WGS sequence"/>
</dbReference>
<feature type="transmembrane region" description="Helical" evidence="1">
    <location>
        <begin position="26"/>
        <end position="48"/>
    </location>
</feature>
<reference evidence="2 3" key="1">
    <citation type="submission" date="2019-01" db="EMBL/GenBank/DDBJ databases">
        <title>Draft genome sequences of Candidatus Mycoplasma haemohominis SWG34-3 identified from a patient with pyrexia, anemia and liver dysfunction.</title>
        <authorList>
            <person name="Sekizuka T."/>
            <person name="Hattori N."/>
            <person name="Katano H."/>
            <person name="Takuma T."/>
            <person name="Ito T."/>
            <person name="Arai N."/>
            <person name="Yanai R."/>
            <person name="Ishii S."/>
            <person name="Miura Y."/>
            <person name="Tokunaga T."/>
            <person name="Watanabe H."/>
            <person name="Nomura N."/>
            <person name="Eguchi J."/>
            <person name="Arai T."/>
            <person name="Hasegawa H."/>
            <person name="Nakamaki T."/>
            <person name="Wakita T."/>
            <person name="Niki Y."/>
            <person name="Kuroda M."/>
        </authorList>
    </citation>
    <scope>NUCLEOTIDE SEQUENCE [LARGE SCALE GENOMIC DNA]</scope>
    <source>
        <strain evidence="2">SWG34-3</strain>
    </source>
</reference>
<protein>
    <submittedName>
        <fullName evidence="2">Uncharacterized protein</fullName>
    </submittedName>
</protein>
<dbReference type="EMBL" id="BIMN01000008">
    <property type="protein sequence ID" value="GCE64020.1"/>
    <property type="molecule type" value="Genomic_DNA"/>
</dbReference>
<feature type="transmembrane region" description="Helical" evidence="1">
    <location>
        <begin position="104"/>
        <end position="125"/>
    </location>
</feature>